<sequence length="282" mass="31559">MDSTAWCTSRRRMQDHRNQTNLPSKLFALIAQPATSNTSFEINSFHILKTFILKSVPPTGPAPKQNHLRSPADPSAQDSNRLSKQHHVHHGEHQRDYHGLHGLRSKKNHPGGSPLTTSQASVPNSTDIQLFPVLYHGLKEPSTEDTKAPTMKSEAPTTKSETPTMENEMNMETDKANPRATSLGLLLLPQVPRRHGGVSGSGDARLRFDQECKPPKPDTSDSNIFFFPLFPTDKKEQTRQGYQDEFEHLLDDLINGSFKPEVEVKFRAVHLEFGKPVDAEEA</sequence>
<feature type="compositionally biased region" description="Polar residues" evidence="1">
    <location>
        <begin position="114"/>
        <end position="124"/>
    </location>
</feature>
<proteinExistence type="predicted"/>
<keyword evidence="3" id="KW-1185">Reference proteome</keyword>
<accession>A0ABR1LDP7</accession>
<dbReference type="Proteomes" id="UP001360953">
    <property type="component" value="Unassembled WGS sequence"/>
</dbReference>
<reference evidence="2 3" key="1">
    <citation type="submission" date="2024-04" db="EMBL/GenBank/DDBJ databases">
        <title>Phyllosticta paracitricarpa is synonymous to the EU quarantine fungus P. citricarpa based on phylogenomic analyses.</title>
        <authorList>
            <consortium name="Lawrence Berkeley National Laboratory"/>
            <person name="Van ingen-buijs V.A."/>
            <person name="Van westerhoven A.C."/>
            <person name="Haridas S."/>
            <person name="Skiadas P."/>
            <person name="Martin F."/>
            <person name="Groenewald J.Z."/>
            <person name="Crous P.W."/>
            <person name="Seidl M.F."/>
        </authorList>
    </citation>
    <scope>NUCLEOTIDE SEQUENCE [LARGE SCALE GENOMIC DNA]</scope>
    <source>
        <strain evidence="2 3">CPC 17464</strain>
    </source>
</reference>
<evidence type="ECO:0000313" key="2">
    <source>
        <dbReference type="EMBL" id="KAK7531975.1"/>
    </source>
</evidence>
<comment type="caution">
    <text evidence="2">The sequence shown here is derived from an EMBL/GenBank/DDBJ whole genome shotgun (WGS) entry which is preliminary data.</text>
</comment>
<dbReference type="EMBL" id="JBBPEH010000011">
    <property type="protein sequence ID" value="KAK7531975.1"/>
    <property type="molecule type" value="Genomic_DNA"/>
</dbReference>
<organism evidence="2 3">
    <name type="scientific">Phyllosticta citribraziliensis</name>
    <dbReference type="NCBI Taxonomy" id="989973"/>
    <lineage>
        <taxon>Eukaryota</taxon>
        <taxon>Fungi</taxon>
        <taxon>Dikarya</taxon>
        <taxon>Ascomycota</taxon>
        <taxon>Pezizomycotina</taxon>
        <taxon>Dothideomycetes</taxon>
        <taxon>Dothideomycetes incertae sedis</taxon>
        <taxon>Botryosphaeriales</taxon>
        <taxon>Phyllostictaceae</taxon>
        <taxon>Phyllosticta</taxon>
    </lineage>
</organism>
<protein>
    <submittedName>
        <fullName evidence="2">Uncharacterized protein</fullName>
    </submittedName>
</protein>
<evidence type="ECO:0000313" key="3">
    <source>
        <dbReference type="Proteomes" id="UP001360953"/>
    </source>
</evidence>
<gene>
    <name evidence="2" type="ORF">J3D65DRAFT_605948</name>
</gene>
<feature type="region of interest" description="Disordered" evidence="1">
    <location>
        <begin position="58"/>
        <end position="124"/>
    </location>
</feature>
<dbReference type="RefSeq" id="XP_066651645.1">
    <property type="nucleotide sequence ID" value="XM_066798392.1"/>
</dbReference>
<dbReference type="GeneID" id="92031298"/>
<name>A0ABR1LDP7_9PEZI</name>
<feature type="region of interest" description="Disordered" evidence="1">
    <location>
        <begin position="140"/>
        <end position="169"/>
    </location>
</feature>
<evidence type="ECO:0000256" key="1">
    <source>
        <dbReference type="SAM" id="MobiDB-lite"/>
    </source>
</evidence>